<feature type="transmembrane region" description="Helical" evidence="1">
    <location>
        <begin position="139"/>
        <end position="160"/>
    </location>
</feature>
<proteinExistence type="predicted"/>
<feature type="transmembrane region" description="Helical" evidence="1">
    <location>
        <begin position="180"/>
        <end position="200"/>
    </location>
</feature>
<dbReference type="AlphaFoldDB" id="A0A1Y2DQL3"/>
<dbReference type="InterPro" id="IPR056119">
    <property type="entry name" value="DUF7702"/>
</dbReference>
<dbReference type="PANTHER" id="PTHR42109:SF3">
    <property type="entry name" value="INTEGRAL MEMBRANE PROTEIN (AFU_ORTHOLOGUE AFUA_5G00100)"/>
    <property type="match status" value="1"/>
</dbReference>
<dbReference type="RefSeq" id="XP_040713536.1">
    <property type="nucleotide sequence ID" value="XM_040858565.1"/>
</dbReference>
<keyword evidence="1" id="KW-0812">Transmembrane</keyword>
<sequence length="263" mass="28297">MADSLSTATLAIYVILAIPVLYLLVKHGKHGKHGFLGWLFLFLFCTIRIIGGALEMKNSSIAASIISSVGLSPLLLATAGILHEARIYRIRNLDEKLEWLLVLVFHIFVVGGVALVAAGSAKLQNHQQPIEKSEKIVKAGISILTVSWGILVGWVGLSFVAPRISNSTTERAGTTLLKSVCFSLAFVGIRVFCSLAALCTQKAYLNPTTGSLAIRVVLFFLSELIATLAYITAGFKTQALAKVQQDGDDDLPVSQKLQSAPYV</sequence>
<evidence type="ECO:0000256" key="1">
    <source>
        <dbReference type="SAM" id="Phobius"/>
    </source>
</evidence>
<feature type="domain" description="DUF7702" evidence="2">
    <location>
        <begin position="3"/>
        <end position="238"/>
    </location>
</feature>
<evidence type="ECO:0000259" key="2">
    <source>
        <dbReference type="Pfam" id="PF24800"/>
    </source>
</evidence>
<dbReference type="Proteomes" id="UP000193689">
    <property type="component" value="Unassembled WGS sequence"/>
</dbReference>
<gene>
    <name evidence="3" type="ORF">BCR38DRAFT_411332</name>
</gene>
<feature type="transmembrane region" description="Helical" evidence="1">
    <location>
        <begin position="60"/>
        <end position="85"/>
    </location>
</feature>
<keyword evidence="1" id="KW-1133">Transmembrane helix</keyword>
<reference evidence="3 4" key="1">
    <citation type="submission" date="2016-07" db="EMBL/GenBank/DDBJ databases">
        <title>Pervasive Adenine N6-methylation of Active Genes in Fungi.</title>
        <authorList>
            <consortium name="DOE Joint Genome Institute"/>
            <person name="Mondo S.J."/>
            <person name="Dannebaum R.O."/>
            <person name="Kuo R.C."/>
            <person name="Labutti K."/>
            <person name="Haridas S."/>
            <person name="Kuo A."/>
            <person name="Salamov A."/>
            <person name="Ahrendt S.R."/>
            <person name="Lipzen A."/>
            <person name="Sullivan W."/>
            <person name="Andreopoulos W.B."/>
            <person name="Clum A."/>
            <person name="Lindquist E."/>
            <person name="Daum C."/>
            <person name="Ramamoorthy G.K."/>
            <person name="Gryganskyi A."/>
            <person name="Culley D."/>
            <person name="Magnuson J.K."/>
            <person name="James T.Y."/>
            <person name="O'Malley M.A."/>
            <person name="Stajich J.E."/>
            <person name="Spatafora J.W."/>
            <person name="Visel A."/>
            <person name="Grigoriev I.V."/>
        </authorList>
    </citation>
    <scope>NUCLEOTIDE SEQUENCE [LARGE SCALE GENOMIC DNA]</scope>
    <source>
        <strain evidence="3 4">CBS 129021</strain>
    </source>
</reference>
<comment type="caution">
    <text evidence="3">The sequence shown here is derived from an EMBL/GenBank/DDBJ whole genome shotgun (WGS) entry which is preliminary data.</text>
</comment>
<feature type="transmembrane region" description="Helical" evidence="1">
    <location>
        <begin position="212"/>
        <end position="233"/>
    </location>
</feature>
<accession>A0A1Y2DQL3</accession>
<dbReference type="GeneID" id="63774777"/>
<organism evidence="3 4">
    <name type="scientific">Pseudomassariella vexata</name>
    <dbReference type="NCBI Taxonomy" id="1141098"/>
    <lineage>
        <taxon>Eukaryota</taxon>
        <taxon>Fungi</taxon>
        <taxon>Dikarya</taxon>
        <taxon>Ascomycota</taxon>
        <taxon>Pezizomycotina</taxon>
        <taxon>Sordariomycetes</taxon>
        <taxon>Xylariomycetidae</taxon>
        <taxon>Amphisphaeriales</taxon>
        <taxon>Pseudomassariaceae</taxon>
        <taxon>Pseudomassariella</taxon>
    </lineage>
</organism>
<dbReference type="Pfam" id="PF24800">
    <property type="entry name" value="DUF7702"/>
    <property type="match status" value="1"/>
</dbReference>
<evidence type="ECO:0000313" key="4">
    <source>
        <dbReference type="Proteomes" id="UP000193689"/>
    </source>
</evidence>
<dbReference type="EMBL" id="MCFJ01000010">
    <property type="protein sequence ID" value="ORY61459.1"/>
    <property type="molecule type" value="Genomic_DNA"/>
</dbReference>
<name>A0A1Y2DQL3_9PEZI</name>
<feature type="transmembrane region" description="Helical" evidence="1">
    <location>
        <begin position="6"/>
        <end position="24"/>
    </location>
</feature>
<feature type="transmembrane region" description="Helical" evidence="1">
    <location>
        <begin position="97"/>
        <end position="119"/>
    </location>
</feature>
<keyword evidence="1" id="KW-0472">Membrane</keyword>
<dbReference type="PANTHER" id="PTHR42109">
    <property type="entry name" value="UNPLACED GENOMIC SCAFFOLD UM_SCAF_CONTIG_1.265, WHOLE GENOME SHOTGUN SEQUENCE"/>
    <property type="match status" value="1"/>
</dbReference>
<feature type="transmembrane region" description="Helical" evidence="1">
    <location>
        <begin position="36"/>
        <end position="54"/>
    </location>
</feature>
<dbReference type="InParanoid" id="A0A1Y2DQL3"/>
<dbReference type="OrthoDB" id="2560628at2759"/>
<protein>
    <recommendedName>
        <fullName evidence="2">DUF7702 domain-containing protein</fullName>
    </recommendedName>
</protein>
<keyword evidence="4" id="KW-1185">Reference proteome</keyword>
<evidence type="ECO:0000313" key="3">
    <source>
        <dbReference type="EMBL" id="ORY61459.1"/>
    </source>
</evidence>